<dbReference type="InterPro" id="IPR012454">
    <property type="entry name" value="DUF1659"/>
</dbReference>
<organism evidence="2 3">
    <name type="scientific">Acetomicrobium hydrogeniformans ATCC BAA-1850</name>
    <dbReference type="NCBI Taxonomy" id="592015"/>
    <lineage>
        <taxon>Bacteria</taxon>
        <taxon>Thermotogati</taxon>
        <taxon>Synergistota</taxon>
        <taxon>Synergistia</taxon>
        <taxon>Synergistales</taxon>
        <taxon>Acetomicrobiaceae</taxon>
        <taxon>Acetomicrobium</taxon>
    </lineage>
</organism>
<keyword evidence="3" id="KW-1185">Reference proteome</keyword>
<feature type="domain" description="DUF1659" evidence="1">
    <location>
        <begin position="5"/>
        <end position="68"/>
    </location>
</feature>
<evidence type="ECO:0000313" key="3">
    <source>
        <dbReference type="Proteomes" id="UP000005273"/>
    </source>
</evidence>
<dbReference type="OrthoDB" id="5851at2"/>
<gene>
    <name evidence="2" type="ORF">HMPREF1705_04105</name>
</gene>
<evidence type="ECO:0000313" key="2">
    <source>
        <dbReference type="EMBL" id="KRT34382.1"/>
    </source>
</evidence>
<proteinExistence type="predicted"/>
<protein>
    <recommendedName>
        <fullName evidence="1">DUF1659 domain-containing protein</fullName>
    </recommendedName>
</protein>
<dbReference type="RefSeq" id="WP_057940619.1">
    <property type="nucleotide sequence ID" value="NZ_ACJX03000001.1"/>
</dbReference>
<dbReference type="eggNOG" id="ENOG5033AHG">
    <property type="taxonomic scope" value="Bacteria"/>
</dbReference>
<dbReference type="STRING" id="592015.HMPREF1705_04105"/>
<evidence type="ECO:0000259" key="1">
    <source>
        <dbReference type="Pfam" id="PF07872"/>
    </source>
</evidence>
<accession>A0A0T5X914</accession>
<name>A0A0T5X914_9BACT</name>
<dbReference type="AlphaFoldDB" id="A0A0T5X914"/>
<comment type="caution">
    <text evidence="2">The sequence shown here is derived from an EMBL/GenBank/DDBJ whole genome shotgun (WGS) entry which is preliminary data.</text>
</comment>
<dbReference type="Proteomes" id="UP000005273">
    <property type="component" value="Unassembled WGS sequence"/>
</dbReference>
<sequence length="71" mass="7560">MAAYQPIASRLTLRLQVGADEWGKPKLKSKSIAGVDYSADATDVLTVAQAIAGLLPYNLVEAQKVDTDRVG</sequence>
<dbReference type="EMBL" id="ACJX03000001">
    <property type="protein sequence ID" value="KRT34382.1"/>
    <property type="molecule type" value="Genomic_DNA"/>
</dbReference>
<dbReference type="Pfam" id="PF07872">
    <property type="entry name" value="DUF1659"/>
    <property type="match status" value="1"/>
</dbReference>
<reference evidence="3" key="1">
    <citation type="submission" date="2012-09" db="EMBL/GenBank/DDBJ databases">
        <authorList>
            <person name="Weinstock G."/>
            <person name="Sodergren E."/>
            <person name="Clifton S."/>
            <person name="Fulton L."/>
            <person name="Fulton B."/>
            <person name="Courtney L."/>
            <person name="Fronick C."/>
            <person name="Harrison M."/>
            <person name="Strong C."/>
            <person name="Farmer C."/>
            <person name="Delehaunty K."/>
            <person name="Markovic C."/>
            <person name="Hall O."/>
            <person name="Minx P."/>
            <person name="Tomlinson C."/>
            <person name="Mitreva M."/>
            <person name="Nelson J."/>
            <person name="Hou S."/>
            <person name="Wollam A."/>
            <person name="Pepin K.H."/>
            <person name="Johnson M."/>
            <person name="Bhonagiri V."/>
            <person name="Nash W.E."/>
            <person name="Suruliraj S."/>
            <person name="Warren W."/>
            <person name="Chinwalla A."/>
            <person name="Mardis E.R."/>
            <person name="Wilson R.K."/>
        </authorList>
    </citation>
    <scope>NUCLEOTIDE SEQUENCE [LARGE SCALE GENOMIC DNA]</scope>
    <source>
        <strain evidence="3">OS1</strain>
    </source>
</reference>